<dbReference type="RefSeq" id="WP_285879276.1">
    <property type="nucleotide sequence ID" value="NZ_JARFYN010000011.1"/>
</dbReference>
<evidence type="ECO:0000313" key="5">
    <source>
        <dbReference type="EMBL" id="MDL2406211.1"/>
    </source>
</evidence>
<dbReference type="EMBL" id="JARFYN010000011">
    <property type="protein sequence ID" value="MDL2406211.1"/>
    <property type="molecule type" value="Genomic_DNA"/>
</dbReference>
<keyword evidence="2" id="KW-0238">DNA-binding</keyword>
<accession>A0ABT7KCL3</accession>
<protein>
    <submittedName>
        <fullName evidence="5">AraC family transcriptional regulator</fullName>
    </submittedName>
</protein>
<evidence type="ECO:0000256" key="1">
    <source>
        <dbReference type="ARBA" id="ARBA00023015"/>
    </source>
</evidence>
<dbReference type="InterPro" id="IPR009057">
    <property type="entry name" value="Homeodomain-like_sf"/>
</dbReference>
<dbReference type="PROSITE" id="PS00041">
    <property type="entry name" value="HTH_ARAC_FAMILY_1"/>
    <property type="match status" value="1"/>
</dbReference>
<evidence type="ECO:0000256" key="3">
    <source>
        <dbReference type="ARBA" id="ARBA00023163"/>
    </source>
</evidence>
<dbReference type="Pfam" id="PF12833">
    <property type="entry name" value="HTH_18"/>
    <property type="match status" value="1"/>
</dbReference>
<dbReference type="InterPro" id="IPR018062">
    <property type="entry name" value="HTH_AraC-typ_CS"/>
</dbReference>
<dbReference type="InterPro" id="IPR018060">
    <property type="entry name" value="HTH_AraC"/>
</dbReference>
<dbReference type="SMART" id="SM00342">
    <property type="entry name" value="HTH_ARAC"/>
    <property type="match status" value="1"/>
</dbReference>
<dbReference type="InterPro" id="IPR020449">
    <property type="entry name" value="Tscrpt_reg_AraC-type_HTH"/>
</dbReference>
<dbReference type="Proteomes" id="UP001172630">
    <property type="component" value="Unassembled WGS sequence"/>
</dbReference>
<dbReference type="PANTHER" id="PTHR46796:SF6">
    <property type="entry name" value="ARAC SUBFAMILY"/>
    <property type="match status" value="1"/>
</dbReference>
<evidence type="ECO:0000259" key="4">
    <source>
        <dbReference type="PROSITE" id="PS01124"/>
    </source>
</evidence>
<keyword evidence="6" id="KW-1185">Reference proteome</keyword>
<dbReference type="Gene3D" id="1.10.10.60">
    <property type="entry name" value="Homeodomain-like"/>
    <property type="match status" value="1"/>
</dbReference>
<gene>
    <name evidence="5" type="ORF">PY650_11165</name>
</gene>
<proteinExistence type="predicted"/>
<evidence type="ECO:0000256" key="2">
    <source>
        <dbReference type="ARBA" id="ARBA00023125"/>
    </source>
</evidence>
<dbReference type="PANTHER" id="PTHR46796">
    <property type="entry name" value="HTH-TYPE TRANSCRIPTIONAL ACTIVATOR RHAS-RELATED"/>
    <property type="match status" value="1"/>
</dbReference>
<dbReference type="PRINTS" id="PR00032">
    <property type="entry name" value="HTHARAC"/>
</dbReference>
<name>A0ABT7KCL3_9HYPH</name>
<dbReference type="PROSITE" id="PS01124">
    <property type="entry name" value="HTH_ARAC_FAMILY_2"/>
    <property type="match status" value="1"/>
</dbReference>
<keyword evidence="1" id="KW-0805">Transcription regulation</keyword>
<dbReference type="InterPro" id="IPR050204">
    <property type="entry name" value="AraC_XylS_family_regulators"/>
</dbReference>
<dbReference type="SUPFAM" id="SSF46689">
    <property type="entry name" value="Homeodomain-like"/>
    <property type="match status" value="2"/>
</dbReference>
<feature type="domain" description="HTH araC/xylS-type" evidence="4">
    <location>
        <begin position="79"/>
        <end position="177"/>
    </location>
</feature>
<sequence length="181" mass="20228">MERPYNEASDVSSPTDLEFGFVANSLMLLLEAAKSEIEHDREATKSSLTTAQFILQSEMERRSGAKSSATGGLAGWQMVRIRSFIDSNLDQTIHASDLSAVAQRSTAHFSRAFKQAFGEPPHAFLIRRRLEEACRLMLTSSASLSEISLSVGFSDQGHLCKLFRKAFGQSPSRWRREREIL</sequence>
<comment type="caution">
    <text evidence="5">The sequence shown here is derived from an EMBL/GenBank/DDBJ whole genome shotgun (WGS) entry which is preliminary data.</text>
</comment>
<organism evidence="5 6">
    <name type="scientific">Rhizobium calliandrae</name>
    <dbReference type="NCBI Taxonomy" id="1312182"/>
    <lineage>
        <taxon>Bacteria</taxon>
        <taxon>Pseudomonadati</taxon>
        <taxon>Pseudomonadota</taxon>
        <taxon>Alphaproteobacteria</taxon>
        <taxon>Hyphomicrobiales</taxon>
        <taxon>Rhizobiaceae</taxon>
        <taxon>Rhizobium/Agrobacterium group</taxon>
        <taxon>Rhizobium</taxon>
    </lineage>
</organism>
<reference evidence="5" key="1">
    <citation type="submission" date="2023-06" db="EMBL/GenBank/DDBJ databases">
        <title>Phylogenetic Diversity of Rhizobium strains.</title>
        <authorList>
            <person name="Moura F.T."/>
            <person name="Helene L.C.F."/>
            <person name="Hungria M."/>
        </authorList>
    </citation>
    <scope>NUCLEOTIDE SEQUENCE</scope>
    <source>
        <strain evidence="5">CCGE524</strain>
    </source>
</reference>
<keyword evidence="3" id="KW-0804">Transcription</keyword>
<evidence type="ECO:0000313" key="6">
    <source>
        <dbReference type="Proteomes" id="UP001172630"/>
    </source>
</evidence>